<dbReference type="PATRIC" id="fig|1088721.3.peg.3948"/>
<gene>
    <name evidence="4" type="ORF">NSU_4010</name>
</gene>
<dbReference type="SUPFAM" id="SSF52172">
    <property type="entry name" value="CheY-like"/>
    <property type="match status" value="1"/>
</dbReference>
<feature type="domain" description="Response regulatory" evidence="3">
    <location>
        <begin position="1"/>
        <end position="116"/>
    </location>
</feature>
<dbReference type="InterPro" id="IPR058245">
    <property type="entry name" value="NreC/VraR/RcsB-like_REC"/>
</dbReference>
<dbReference type="InterPro" id="IPR001789">
    <property type="entry name" value="Sig_transdc_resp-reg_receiver"/>
</dbReference>
<keyword evidence="1 2" id="KW-0597">Phosphoprotein</keyword>
<accession>G6EI39</accession>
<dbReference type="Gene3D" id="3.40.50.2300">
    <property type="match status" value="1"/>
</dbReference>
<dbReference type="PANTHER" id="PTHR44591:SF3">
    <property type="entry name" value="RESPONSE REGULATORY DOMAIN-CONTAINING PROTEIN"/>
    <property type="match status" value="1"/>
</dbReference>
<name>G6EI39_9SPHN</name>
<evidence type="ECO:0000259" key="3">
    <source>
        <dbReference type="PROSITE" id="PS50110"/>
    </source>
</evidence>
<feature type="modified residue" description="4-aspartylphosphate" evidence="2">
    <location>
        <position position="51"/>
    </location>
</feature>
<evidence type="ECO:0000313" key="4">
    <source>
        <dbReference type="EMBL" id="EHJ59027.1"/>
    </source>
</evidence>
<organism evidence="4 5">
    <name type="scientific">Novosphingobium pentaromativorans US6-1</name>
    <dbReference type="NCBI Taxonomy" id="1088721"/>
    <lineage>
        <taxon>Bacteria</taxon>
        <taxon>Pseudomonadati</taxon>
        <taxon>Pseudomonadota</taxon>
        <taxon>Alphaproteobacteria</taxon>
        <taxon>Sphingomonadales</taxon>
        <taxon>Sphingomonadaceae</taxon>
        <taxon>Novosphingobium</taxon>
    </lineage>
</organism>
<dbReference type="STRING" id="1088721.JI59_02010"/>
<dbReference type="EMBL" id="AGFM01000063">
    <property type="protein sequence ID" value="EHJ59027.1"/>
    <property type="molecule type" value="Genomic_DNA"/>
</dbReference>
<reference evidence="4 5" key="1">
    <citation type="journal article" date="2012" name="J. Bacteriol.">
        <title>Genome sequence of benzo(a)pyrene-degrading bacterium Novosphingobium pentaromativorans US6-1.</title>
        <authorList>
            <person name="Luo Y.R."/>
            <person name="Kang S.G."/>
            <person name="Kim S.J."/>
            <person name="Kim M.R."/>
            <person name="Li N."/>
            <person name="Lee J.H."/>
            <person name="Kwon K.K."/>
        </authorList>
    </citation>
    <scope>NUCLEOTIDE SEQUENCE [LARGE SCALE GENOMIC DNA]</scope>
    <source>
        <strain evidence="4 5">US6-1</strain>
    </source>
</reference>
<comment type="caution">
    <text evidence="4">The sequence shown here is derived from an EMBL/GenBank/DDBJ whole genome shotgun (WGS) entry which is preliminary data.</text>
</comment>
<dbReference type="Proteomes" id="UP000004030">
    <property type="component" value="Unassembled WGS sequence"/>
</dbReference>
<dbReference type="InterPro" id="IPR011006">
    <property type="entry name" value="CheY-like_superfamily"/>
</dbReference>
<dbReference type="PROSITE" id="PS50110">
    <property type="entry name" value="RESPONSE_REGULATORY"/>
    <property type="match status" value="1"/>
</dbReference>
<evidence type="ECO:0000313" key="5">
    <source>
        <dbReference type="Proteomes" id="UP000004030"/>
    </source>
</evidence>
<evidence type="ECO:0000256" key="2">
    <source>
        <dbReference type="PROSITE-ProRule" id="PRU00169"/>
    </source>
</evidence>
<protein>
    <submittedName>
        <fullName evidence="4">Two component LuxR family transcriptional regulator</fullName>
    </submittedName>
</protein>
<dbReference type="AlphaFoldDB" id="G6EI39"/>
<evidence type="ECO:0000256" key="1">
    <source>
        <dbReference type="ARBA" id="ARBA00022553"/>
    </source>
</evidence>
<dbReference type="Pfam" id="PF00072">
    <property type="entry name" value="Response_reg"/>
    <property type="match status" value="1"/>
</dbReference>
<dbReference type="eggNOG" id="COG2197">
    <property type="taxonomic scope" value="Bacteria"/>
</dbReference>
<dbReference type="GO" id="GO:0000160">
    <property type="term" value="P:phosphorelay signal transduction system"/>
    <property type="evidence" value="ECO:0007669"/>
    <property type="project" value="InterPro"/>
</dbReference>
<proteinExistence type="predicted"/>
<keyword evidence="5" id="KW-1185">Reference proteome</keyword>
<dbReference type="CDD" id="cd17535">
    <property type="entry name" value="REC_NarL-like"/>
    <property type="match status" value="1"/>
</dbReference>
<dbReference type="SMART" id="SM00448">
    <property type="entry name" value="REC"/>
    <property type="match status" value="1"/>
</dbReference>
<dbReference type="InterPro" id="IPR050595">
    <property type="entry name" value="Bact_response_regulator"/>
</dbReference>
<sequence>MLIADDARSVAIRLADLVGETGQFEVVGPVFDGLEAKRSFEAKRPDAVILDFAMPLLSGLEVVQAIRKVSSTCFIIVLTNQPDASLRRSCLMAGADKYLHKSHDFEAVPGILASHFERIP</sequence>
<dbReference type="PANTHER" id="PTHR44591">
    <property type="entry name" value="STRESS RESPONSE REGULATOR PROTEIN 1"/>
    <property type="match status" value="1"/>
</dbReference>